<gene>
    <name evidence="4" type="ORF">DVH24_013332</name>
</gene>
<feature type="domain" description="SMP" evidence="3">
    <location>
        <begin position="23"/>
        <end position="76"/>
    </location>
</feature>
<protein>
    <recommendedName>
        <fullName evidence="3">SMP domain-containing protein</fullName>
    </recommendedName>
</protein>
<evidence type="ECO:0000259" key="3">
    <source>
        <dbReference type="Pfam" id="PF04927"/>
    </source>
</evidence>
<dbReference type="PANTHER" id="PTHR31174">
    <property type="entry name" value="SEED MATURATION FAMILY PROTEIN"/>
    <property type="match status" value="1"/>
</dbReference>
<dbReference type="Pfam" id="PF04927">
    <property type="entry name" value="SMP"/>
    <property type="match status" value="2"/>
</dbReference>
<comment type="caution">
    <text evidence="4">The sequence shown here is derived from an EMBL/GenBank/DDBJ whole genome shotgun (WGS) entry which is preliminary data.</text>
</comment>
<dbReference type="EMBL" id="RDQH01000342">
    <property type="protein sequence ID" value="RXH70586.1"/>
    <property type="molecule type" value="Genomic_DNA"/>
</dbReference>
<accession>A0A498HGJ2</accession>
<feature type="domain" description="SMP" evidence="3">
    <location>
        <begin position="85"/>
        <end position="140"/>
    </location>
</feature>
<sequence>MALNVAIVLSVQPPNWLAQQNSITIGEAREALAQTAGDRPIDQSDAAAADVRVTGSNVISPGWLVTMAQGAAAYNAGTEREQDKIKLTDILSATAKLPSDKAATRQDGEVIVSAELRKNMGTRPGGAVASVMAAAKLNENINIVDEIMRA</sequence>
<evidence type="ECO:0000256" key="2">
    <source>
        <dbReference type="ARBA" id="ARBA00022737"/>
    </source>
</evidence>
<evidence type="ECO:0000313" key="4">
    <source>
        <dbReference type="EMBL" id="RXH70586.1"/>
    </source>
</evidence>
<keyword evidence="2" id="KW-0677">Repeat</keyword>
<dbReference type="InterPro" id="IPR042971">
    <property type="entry name" value="LEA_SMP"/>
</dbReference>
<dbReference type="PANTHER" id="PTHR31174:SF7">
    <property type="entry name" value="LATE EMBRYOGENESIS ABUNDANT PROTEIN 31-RELATED"/>
    <property type="match status" value="1"/>
</dbReference>
<name>A0A498HGJ2_MALDO</name>
<dbReference type="AlphaFoldDB" id="A0A498HGJ2"/>
<reference evidence="4 5" key="1">
    <citation type="submission" date="2018-10" db="EMBL/GenBank/DDBJ databases">
        <title>A high-quality apple genome assembly.</title>
        <authorList>
            <person name="Hu J."/>
        </authorList>
    </citation>
    <scope>NUCLEOTIDE SEQUENCE [LARGE SCALE GENOMIC DNA]</scope>
    <source>
        <strain evidence="5">cv. HFTH1</strain>
        <tissue evidence="4">Young leaf</tissue>
    </source>
</reference>
<proteinExistence type="inferred from homology"/>
<comment type="similarity">
    <text evidence="1">Belongs to the LEA type SMP family.</text>
</comment>
<evidence type="ECO:0000256" key="1">
    <source>
        <dbReference type="ARBA" id="ARBA00010733"/>
    </source>
</evidence>
<organism evidence="4 5">
    <name type="scientific">Malus domestica</name>
    <name type="common">Apple</name>
    <name type="synonym">Pyrus malus</name>
    <dbReference type="NCBI Taxonomy" id="3750"/>
    <lineage>
        <taxon>Eukaryota</taxon>
        <taxon>Viridiplantae</taxon>
        <taxon>Streptophyta</taxon>
        <taxon>Embryophyta</taxon>
        <taxon>Tracheophyta</taxon>
        <taxon>Spermatophyta</taxon>
        <taxon>Magnoliopsida</taxon>
        <taxon>eudicotyledons</taxon>
        <taxon>Gunneridae</taxon>
        <taxon>Pentapetalae</taxon>
        <taxon>rosids</taxon>
        <taxon>fabids</taxon>
        <taxon>Rosales</taxon>
        <taxon>Rosaceae</taxon>
        <taxon>Amygdaloideae</taxon>
        <taxon>Maleae</taxon>
        <taxon>Malus</taxon>
    </lineage>
</organism>
<keyword evidence="5" id="KW-1185">Reference proteome</keyword>
<dbReference type="Proteomes" id="UP000290289">
    <property type="component" value="Chromosome 16"/>
</dbReference>
<evidence type="ECO:0000313" key="5">
    <source>
        <dbReference type="Proteomes" id="UP000290289"/>
    </source>
</evidence>
<dbReference type="InterPro" id="IPR007011">
    <property type="entry name" value="LEA_SMP_dom"/>
</dbReference>